<evidence type="ECO:0000256" key="5">
    <source>
        <dbReference type="ARBA" id="ARBA00022692"/>
    </source>
</evidence>
<dbReference type="KEGG" id="pars:DRW48_00425"/>
<comment type="function">
    <text evidence="10">Low-affinity potassium transport system. Interacts with Trk system potassium uptake protein TrkA.</text>
</comment>
<evidence type="ECO:0000256" key="10">
    <source>
        <dbReference type="PIRNR" id="PIRNR006247"/>
    </source>
</evidence>
<comment type="similarity">
    <text evidence="10">Belongs to the TrkH potassium transport family.</text>
</comment>
<protein>
    <recommendedName>
        <fullName evidence="10">Trk system potassium uptake protein</fullName>
    </recommendedName>
</protein>
<dbReference type="InterPro" id="IPR004772">
    <property type="entry name" value="TrkH"/>
</dbReference>
<evidence type="ECO:0000256" key="6">
    <source>
        <dbReference type="ARBA" id="ARBA00022958"/>
    </source>
</evidence>
<feature type="transmembrane region" description="Helical" evidence="12">
    <location>
        <begin position="234"/>
        <end position="251"/>
    </location>
</feature>
<dbReference type="AlphaFoldDB" id="A0A344PG66"/>
<feature type="transmembrane region" description="Helical" evidence="12">
    <location>
        <begin position="70"/>
        <end position="91"/>
    </location>
</feature>
<keyword evidence="8 10" id="KW-0406">Ion transport</keyword>
<dbReference type="EMBL" id="CP030918">
    <property type="protein sequence ID" value="AXC48371.1"/>
    <property type="molecule type" value="Genomic_DNA"/>
</dbReference>
<evidence type="ECO:0000256" key="2">
    <source>
        <dbReference type="ARBA" id="ARBA00022448"/>
    </source>
</evidence>
<evidence type="ECO:0000256" key="1">
    <source>
        <dbReference type="ARBA" id="ARBA00004651"/>
    </source>
</evidence>
<keyword evidence="11" id="KW-0479">Metal-binding</keyword>
<dbReference type="Proteomes" id="UP000252023">
    <property type="component" value="Chromosome"/>
</dbReference>
<evidence type="ECO:0000256" key="9">
    <source>
        <dbReference type="ARBA" id="ARBA00023136"/>
    </source>
</evidence>
<sequence>MLALRPVIYATAKVVVGMAATMVVPMVVDWSEGNSNWHAFAIVSALTALVAGLIMTATRGHERSLTVEQAFLLTTALWSVCCVVGAIPFMVGAPHVGFTDAIFESMSGLTTTGTTAFPHLDALPPGANLWRAILHWLGGLGIVIVAMLFLPAMRVGGMQFFRSEGFDTMGKELPRAFDMAAELTWVYIAMTAACLVAFLISGMSPYDAVFHALSTCSTGGFSNHDASFGAHLRGAQYSACLFMIGASIPFIRLVQMVHGRPRALWRDPQVRAYLRWIGIAVVAIILWRWLNEGAPDGFEVLFRESLFNVISTFSGTGFGFGDVSAWGPFALGVLIVCGLIGGCTGSTGCSIKVFRFLVLKEAVRVQLQRMSSPHRILPLRYDGRPLEQDVLDSVVTFMTLFILCFGLLIVGLSLAGLAPRTALTAAWTSICNVGPVWGPGTSDNGAIDQFPGFAKWLLIAGMFLGRLELVSVLVLLLPRFWRSQVVAG</sequence>
<feature type="transmembrane region" description="Helical" evidence="12">
    <location>
        <begin position="176"/>
        <end position="200"/>
    </location>
</feature>
<feature type="binding site" evidence="11">
    <location>
        <position position="112"/>
    </location>
    <ligand>
        <name>K(+)</name>
        <dbReference type="ChEBI" id="CHEBI:29103"/>
    </ligand>
</feature>
<keyword evidence="4 10" id="KW-0633">Potassium transport</keyword>
<evidence type="ECO:0000256" key="4">
    <source>
        <dbReference type="ARBA" id="ARBA00022538"/>
    </source>
</evidence>
<dbReference type="InterPro" id="IPR003445">
    <property type="entry name" value="Cat_transpt"/>
</dbReference>
<feature type="binding site" evidence="11">
    <location>
        <position position="111"/>
    </location>
    <ligand>
        <name>K(+)</name>
        <dbReference type="ChEBI" id="CHEBI:29103"/>
    </ligand>
</feature>
<evidence type="ECO:0000313" key="14">
    <source>
        <dbReference type="Proteomes" id="UP000252023"/>
    </source>
</evidence>
<evidence type="ECO:0000256" key="7">
    <source>
        <dbReference type="ARBA" id="ARBA00022989"/>
    </source>
</evidence>
<feature type="binding site" evidence="11">
    <location>
        <position position="433"/>
    </location>
    <ligand>
        <name>K(+)</name>
        <dbReference type="ChEBI" id="CHEBI:29103"/>
    </ligand>
</feature>
<feature type="transmembrane region" description="Helical" evidence="12">
    <location>
        <begin position="133"/>
        <end position="155"/>
    </location>
</feature>
<keyword evidence="10" id="KW-0997">Cell inner membrane</keyword>
<proteinExistence type="inferred from homology"/>
<name>A0A344PG66_9RHOB</name>
<evidence type="ECO:0000256" key="12">
    <source>
        <dbReference type="SAM" id="Phobius"/>
    </source>
</evidence>
<reference evidence="14" key="1">
    <citation type="submission" date="2018-07" db="EMBL/GenBank/DDBJ databases">
        <title>Genome sequencing of Paracoccus sp. SC2-6.</title>
        <authorList>
            <person name="Heo J."/>
            <person name="Kim S.-J."/>
            <person name="Kwon S.-W."/>
        </authorList>
    </citation>
    <scope>NUCLEOTIDE SEQUENCE [LARGE SCALE GENOMIC DNA]</scope>
    <source>
        <strain evidence="14">SC2-6</strain>
    </source>
</reference>
<dbReference type="GO" id="GO:0046872">
    <property type="term" value="F:metal ion binding"/>
    <property type="evidence" value="ECO:0007669"/>
    <property type="project" value="UniProtKB-KW"/>
</dbReference>
<keyword evidence="9 10" id="KW-0472">Membrane</keyword>
<feature type="binding site" evidence="11">
    <location>
        <position position="219"/>
    </location>
    <ligand>
        <name>K(+)</name>
        <dbReference type="ChEBI" id="CHEBI:29103"/>
    </ligand>
</feature>
<keyword evidence="7 12" id="KW-1133">Transmembrane helix</keyword>
<feature type="transmembrane region" description="Helical" evidence="12">
    <location>
        <begin position="329"/>
        <end position="354"/>
    </location>
</feature>
<feature type="transmembrane region" description="Helical" evidence="12">
    <location>
        <begin position="456"/>
        <end position="477"/>
    </location>
</feature>
<organism evidence="13 14">
    <name type="scientific">Paracoccus suum</name>
    <dbReference type="NCBI Taxonomy" id="2259340"/>
    <lineage>
        <taxon>Bacteria</taxon>
        <taxon>Pseudomonadati</taxon>
        <taxon>Pseudomonadota</taxon>
        <taxon>Alphaproteobacteria</taxon>
        <taxon>Rhodobacterales</taxon>
        <taxon>Paracoccaceae</taxon>
        <taxon>Paracoccus</taxon>
    </lineage>
</organism>
<dbReference type="PIRSF" id="PIRSF006247">
    <property type="entry name" value="TrkH"/>
    <property type="match status" value="1"/>
</dbReference>
<feature type="transmembrane region" description="Helical" evidence="12">
    <location>
        <begin position="394"/>
        <end position="418"/>
    </location>
</feature>
<evidence type="ECO:0000256" key="11">
    <source>
        <dbReference type="PIRSR" id="PIRSR006247-1"/>
    </source>
</evidence>
<dbReference type="PANTHER" id="PTHR32024:SF3">
    <property type="entry name" value="TRK SYSTEM POTASSIUM UPTAKE PROTEIN"/>
    <property type="match status" value="1"/>
</dbReference>
<dbReference type="RefSeq" id="WP_114074691.1">
    <property type="nucleotide sequence ID" value="NZ_CP030918.1"/>
</dbReference>
<feature type="transmembrane region" description="Helical" evidence="12">
    <location>
        <begin position="39"/>
        <end position="58"/>
    </location>
</feature>
<keyword evidence="3 10" id="KW-1003">Cell membrane</keyword>
<evidence type="ECO:0000256" key="8">
    <source>
        <dbReference type="ARBA" id="ARBA00023065"/>
    </source>
</evidence>
<evidence type="ECO:0000313" key="13">
    <source>
        <dbReference type="EMBL" id="AXC48371.1"/>
    </source>
</evidence>
<dbReference type="PANTHER" id="PTHR32024">
    <property type="entry name" value="TRK SYSTEM POTASSIUM UPTAKE PROTEIN TRKG-RELATED"/>
    <property type="match status" value="1"/>
</dbReference>
<feature type="transmembrane region" description="Helical" evidence="12">
    <location>
        <begin position="272"/>
        <end position="290"/>
    </location>
</feature>
<feature type="transmembrane region" description="Helical" evidence="12">
    <location>
        <begin position="7"/>
        <end position="27"/>
    </location>
</feature>
<dbReference type="OrthoDB" id="9810952at2"/>
<feature type="binding site" evidence="11">
    <location>
        <position position="316"/>
    </location>
    <ligand>
        <name>K(+)</name>
        <dbReference type="ChEBI" id="CHEBI:29103"/>
    </ligand>
</feature>
<gene>
    <name evidence="13" type="ORF">DRW48_00425</name>
</gene>
<feature type="binding site" evidence="11">
    <location>
        <position position="432"/>
    </location>
    <ligand>
        <name>K(+)</name>
        <dbReference type="ChEBI" id="CHEBI:29103"/>
    </ligand>
</feature>
<dbReference type="GO" id="GO:0005886">
    <property type="term" value="C:plasma membrane"/>
    <property type="evidence" value="ECO:0007669"/>
    <property type="project" value="UniProtKB-SubCell"/>
</dbReference>
<dbReference type="Pfam" id="PF02386">
    <property type="entry name" value="TrkH"/>
    <property type="match status" value="1"/>
</dbReference>
<keyword evidence="2 10" id="KW-0813">Transport</keyword>
<evidence type="ECO:0000256" key="3">
    <source>
        <dbReference type="ARBA" id="ARBA00022475"/>
    </source>
</evidence>
<dbReference type="GO" id="GO:0015379">
    <property type="term" value="F:potassium:chloride symporter activity"/>
    <property type="evidence" value="ECO:0007669"/>
    <property type="project" value="InterPro"/>
</dbReference>
<keyword evidence="14" id="KW-1185">Reference proteome</keyword>
<keyword evidence="5 12" id="KW-0812">Transmembrane</keyword>
<keyword evidence="6 10" id="KW-0630">Potassium</keyword>
<comment type="subcellular location">
    <subcellularLocation>
        <location evidence="10">Cell inner membrane</location>
        <topology evidence="10">Multi-pass membrane protein</topology>
    </subcellularLocation>
    <subcellularLocation>
        <location evidence="1">Cell membrane</location>
        <topology evidence="1">Multi-pass membrane protein</topology>
    </subcellularLocation>
</comment>
<accession>A0A344PG66</accession>